<organism evidence="3 4">
    <name type="scientific">Streptomyces armeniacus</name>
    <dbReference type="NCBI Taxonomy" id="83291"/>
    <lineage>
        <taxon>Bacteria</taxon>
        <taxon>Bacillati</taxon>
        <taxon>Actinomycetota</taxon>
        <taxon>Actinomycetes</taxon>
        <taxon>Kitasatosporales</taxon>
        <taxon>Streptomycetaceae</taxon>
        <taxon>Streptomyces</taxon>
    </lineage>
</organism>
<dbReference type="Gene3D" id="3.10.129.10">
    <property type="entry name" value="Hotdog Thioesterase"/>
    <property type="match status" value="1"/>
</dbReference>
<reference evidence="3 4" key="1">
    <citation type="submission" date="2018-07" db="EMBL/GenBank/DDBJ databases">
        <title>Draft genome of the type strain Streptomyces armeniacus ATCC 15676.</title>
        <authorList>
            <person name="Labana P."/>
            <person name="Gosse J.T."/>
            <person name="Boddy C.N."/>
        </authorList>
    </citation>
    <scope>NUCLEOTIDE SEQUENCE [LARGE SCALE GENOMIC DNA]</scope>
    <source>
        <strain evidence="3 4">ATCC 15676</strain>
    </source>
</reference>
<dbReference type="AlphaFoldDB" id="A0A345Y1S7"/>
<sequence length="146" mass="15929">MSVLTERFYEDYALGETGGGGSRTLDQSDINAFAGLTMDFHPAHVNREFAEERFGGRLAHGVLTFGLVVGLTVEYNPRAVAYGYERIRFPGPVLAGDTVTATSVVTDLKEHRRPGIGLVTKEYTGVNQRGETVLSCLHILAVDRRG</sequence>
<dbReference type="CDD" id="cd03441">
    <property type="entry name" value="R_hydratase_like"/>
    <property type="match status" value="1"/>
</dbReference>
<proteinExistence type="inferred from homology"/>
<evidence type="ECO:0000313" key="3">
    <source>
        <dbReference type="EMBL" id="AXK37843.1"/>
    </source>
</evidence>
<name>A0A345Y1S7_9ACTN</name>
<dbReference type="PANTHER" id="PTHR43664">
    <property type="entry name" value="MONOAMINE OXIDASE-RELATED"/>
    <property type="match status" value="1"/>
</dbReference>
<dbReference type="Pfam" id="PF01575">
    <property type="entry name" value="MaoC_dehydratas"/>
    <property type="match status" value="1"/>
</dbReference>
<dbReference type="InterPro" id="IPR052342">
    <property type="entry name" value="MCH/BMMD"/>
</dbReference>
<accession>A0A345Y1S7</accession>
<dbReference type="PANTHER" id="PTHR43664:SF1">
    <property type="entry name" value="BETA-METHYLMALYL-COA DEHYDRATASE"/>
    <property type="match status" value="1"/>
</dbReference>
<dbReference type="EMBL" id="CP031320">
    <property type="protein sequence ID" value="AXK37843.1"/>
    <property type="molecule type" value="Genomic_DNA"/>
</dbReference>
<protein>
    <submittedName>
        <fullName evidence="3">Protein dehydratase</fullName>
    </submittedName>
</protein>
<dbReference type="RefSeq" id="WP_208883754.1">
    <property type="nucleotide sequence ID" value="NZ_CP031320.1"/>
</dbReference>
<keyword evidence="4" id="KW-1185">Reference proteome</keyword>
<dbReference type="InterPro" id="IPR029069">
    <property type="entry name" value="HotDog_dom_sf"/>
</dbReference>
<feature type="domain" description="MaoC-like" evidence="2">
    <location>
        <begin position="22"/>
        <end position="124"/>
    </location>
</feature>
<dbReference type="Proteomes" id="UP000254425">
    <property type="component" value="Chromosome"/>
</dbReference>
<evidence type="ECO:0000256" key="1">
    <source>
        <dbReference type="ARBA" id="ARBA00005254"/>
    </source>
</evidence>
<evidence type="ECO:0000313" key="4">
    <source>
        <dbReference type="Proteomes" id="UP000254425"/>
    </source>
</evidence>
<dbReference type="SUPFAM" id="SSF54637">
    <property type="entry name" value="Thioesterase/thiol ester dehydrase-isomerase"/>
    <property type="match status" value="1"/>
</dbReference>
<dbReference type="InterPro" id="IPR002539">
    <property type="entry name" value="MaoC-like_dom"/>
</dbReference>
<gene>
    <name evidence="3" type="ORF">DVA86_32980</name>
</gene>
<dbReference type="KEGG" id="sarm:DVA86_32980"/>
<comment type="similarity">
    <text evidence="1">Belongs to the enoyl-CoA hydratase/isomerase family.</text>
</comment>
<evidence type="ECO:0000259" key="2">
    <source>
        <dbReference type="Pfam" id="PF01575"/>
    </source>
</evidence>